<gene>
    <name evidence="1" type="ORF">A0U89_07060</name>
</gene>
<proteinExistence type="predicted"/>
<name>A0A1D8UTJ4_9PROT</name>
<dbReference type="EMBL" id="CP014674">
    <property type="protein sequence ID" value="AOX16936.1"/>
    <property type="molecule type" value="Genomic_DNA"/>
</dbReference>
<dbReference type="Proteomes" id="UP000179145">
    <property type="component" value="Chromosome"/>
</dbReference>
<sequence>MPSTETLSDIRGAIENADRQFHVIEGGKRGGSGGPPEAQYDDAHCPVRPLGHLDGKFYFLDAVGQVRVLAARALGSRDDLMSLFMDEGAWLRGRFPLRKMVDVTGADGQPAKEERVVDFRKNAVSAWLISTCRNEGLFGDHLMIRRPGVWPEKNGMPIVHCGDVVFLGDHYEPAGTRTGNQIWAAAPPSPRPGEPADASIGTKFLEKIKAFWNFRKAGGEIAVLGLLGCAYYGAAIPWRPAGFFIGPAGSGKSSLLRVFAAACPVHFYTNDTSKAGLEQSLDGRAMPSFIDEAGDREDQRGARALLDLVLSAASGDGTKGSRGGQDGKARKIEVAGSIIMASISPPDMQAQHKGRFTIVDLKAANEGEDFSAEHNELKEWAREHGPLMWGRAIAGWERYRAALKVFRTALLETKCQPREMDQLGALMAGWWILTRDGIPNERDGLVGVGALTEFVRDTDEVAAESASMQVTNHLMSQLIQVQRSTERKSVAALIERVLTKDQNEVGEDVLVRNVAMEVLGQYGIRVIRASDTVDIRGREIPREATGAGVWFSPANAQLRGLFTGTPFEGQKWEYEIRRLESARCPKRNVRVGAMKPARCIWVSGEELGFGDIESV</sequence>
<accession>A0A1D8UTJ4</accession>
<dbReference type="STRING" id="153496.A0U89_07060"/>
<evidence type="ECO:0000313" key="1">
    <source>
        <dbReference type="EMBL" id="AOX16936.1"/>
    </source>
</evidence>
<dbReference type="KEGG" id="kba:A0U89_07060"/>
<dbReference type="OrthoDB" id="7208869at2"/>
<evidence type="ECO:0000313" key="2">
    <source>
        <dbReference type="Proteomes" id="UP000179145"/>
    </source>
</evidence>
<protein>
    <submittedName>
        <fullName evidence="1">Uncharacterized protein</fullName>
    </submittedName>
</protein>
<dbReference type="InterPro" id="IPR027417">
    <property type="entry name" value="P-loop_NTPase"/>
</dbReference>
<keyword evidence="2" id="KW-1185">Reference proteome</keyword>
<dbReference type="RefSeq" id="WP_070402636.1">
    <property type="nucleotide sequence ID" value="NZ_BJVW01000003.1"/>
</dbReference>
<dbReference type="SUPFAM" id="SSF52540">
    <property type="entry name" value="P-loop containing nucleoside triphosphate hydrolases"/>
    <property type="match status" value="1"/>
</dbReference>
<reference evidence="1 2" key="1">
    <citation type="journal article" date="2016" name="Microb. Cell Fact.">
        <title>Dissection of exopolysaccharide biosynthesis in Kozakia baliensis.</title>
        <authorList>
            <person name="Brandt J.U."/>
            <person name="Jakob F."/>
            <person name="Behr J."/>
            <person name="Geissler A.J."/>
            <person name="Vogel R.F."/>
        </authorList>
    </citation>
    <scope>NUCLEOTIDE SEQUENCE [LARGE SCALE GENOMIC DNA]</scope>
    <source>
        <strain evidence="1 2">DSM 14400</strain>
    </source>
</reference>
<organism evidence="1 2">
    <name type="scientific">Kozakia baliensis</name>
    <dbReference type="NCBI Taxonomy" id="153496"/>
    <lineage>
        <taxon>Bacteria</taxon>
        <taxon>Pseudomonadati</taxon>
        <taxon>Pseudomonadota</taxon>
        <taxon>Alphaproteobacteria</taxon>
        <taxon>Acetobacterales</taxon>
        <taxon>Acetobacteraceae</taxon>
        <taxon>Kozakia</taxon>
    </lineage>
</organism>
<dbReference type="AlphaFoldDB" id="A0A1D8UTJ4"/>